<gene>
    <name evidence="2" type="ORF">GSTENG00012513001</name>
</gene>
<proteinExistence type="predicted"/>
<organism evidence="2">
    <name type="scientific">Tetraodon nigroviridis</name>
    <name type="common">Spotted green pufferfish</name>
    <name type="synonym">Chelonodon nigroviridis</name>
    <dbReference type="NCBI Taxonomy" id="99883"/>
    <lineage>
        <taxon>Eukaryota</taxon>
        <taxon>Metazoa</taxon>
        <taxon>Chordata</taxon>
        <taxon>Craniata</taxon>
        <taxon>Vertebrata</taxon>
        <taxon>Euteleostomi</taxon>
        <taxon>Actinopterygii</taxon>
        <taxon>Neopterygii</taxon>
        <taxon>Teleostei</taxon>
        <taxon>Neoteleostei</taxon>
        <taxon>Acanthomorphata</taxon>
        <taxon>Eupercaria</taxon>
        <taxon>Tetraodontiformes</taxon>
        <taxon>Tetradontoidea</taxon>
        <taxon>Tetraodontidae</taxon>
        <taxon>Tetraodon</taxon>
    </lineage>
</organism>
<feature type="compositionally biased region" description="Basic residues" evidence="1">
    <location>
        <begin position="55"/>
        <end position="67"/>
    </location>
</feature>
<reference evidence="2" key="2">
    <citation type="submission" date="2004-02" db="EMBL/GenBank/DDBJ databases">
        <authorList>
            <consortium name="Genoscope"/>
            <consortium name="Whitehead Institute Centre for Genome Research"/>
        </authorList>
    </citation>
    <scope>NUCLEOTIDE SEQUENCE</scope>
</reference>
<protein>
    <submittedName>
        <fullName evidence="2">Chromosome undetermined SCAF13964, whole genome shotgun sequence</fullName>
    </submittedName>
</protein>
<name>Q4SUD6_TETNG</name>
<dbReference type="KEGG" id="tng:GSTEN00012513G001"/>
<reference evidence="2" key="1">
    <citation type="journal article" date="2004" name="Nature">
        <title>Genome duplication in the teleost fish Tetraodon nigroviridis reveals the early vertebrate proto-karyotype.</title>
        <authorList>
            <person name="Jaillon O."/>
            <person name="Aury J.-M."/>
            <person name="Brunet F."/>
            <person name="Petit J.-L."/>
            <person name="Stange-Thomann N."/>
            <person name="Mauceli E."/>
            <person name="Bouneau L."/>
            <person name="Fischer C."/>
            <person name="Ozouf-Costaz C."/>
            <person name="Bernot A."/>
            <person name="Nicaud S."/>
            <person name="Jaffe D."/>
            <person name="Fisher S."/>
            <person name="Lutfalla G."/>
            <person name="Dossat C."/>
            <person name="Segurens B."/>
            <person name="Dasilva C."/>
            <person name="Salanoubat M."/>
            <person name="Levy M."/>
            <person name="Boudet N."/>
            <person name="Castellano S."/>
            <person name="Anthouard V."/>
            <person name="Jubin C."/>
            <person name="Castelli V."/>
            <person name="Katinka M."/>
            <person name="Vacherie B."/>
            <person name="Biemont C."/>
            <person name="Skalli Z."/>
            <person name="Cattolico L."/>
            <person name="Poulain J."/>
            <person name="De Berardinis V."/>
            <person name="Cruaud C."/>
            <person name="Duprat S."/>
            <person name="Brottier P."/>
            <person name="Coutanceau J.-P."/>
            <person name="Gouzy J."/>
            <person name="Parra G."/>
            <person name="Lardier G."/>
            <person name="Chapple C."/>
            <person name="McKernan K.J."/>
            <person name="McEwan P."/>
            <person name="Bosak S."/>
            <person name="Kellis M."/>
            <person name="Volff J.-N."/>
            <person name="Guigo R."/>
            <person name="Zody M.C."/>
            <person name="Mesirov J."/>
            <person name="Lindblad-Toh K."/>
            <person name="Birren B."/>
            <person name="Nusbaum C."/>
            <person name="Kahn D."/>
            <person name="Robinson-Rechavi M."/>
            <person name="Laudet V."/>
            <person name="Schachter V."/>
            <person name="Quetier F."/>
            <person name="Saurin W."/>
            <person name="Scarpelli C."/>
            <person name="Wincker P."/>
            <person name="Lander E.S."/>
            <person name="Weissenbach J."/>
            <person name="Roest Crollius H."/>
        </authorList>
    </citation>
    <scope>NUCLEOTIDE SEQUENCE [LARGE SCALE GENOMIC DNA]</scope>
</reference>
<sequence length="67" mass="7595">MVTRPGGAVLDQETEGSKFIQTCLEDEEFATTFQLYPEPGRLIQVPQTQLDSPARRKHPHRKAERAS</sequence>
<dbReference type="EMBL" id="CAAE01013964">
    <property type="protein sequence ID" value="CAF95746.1"/>
    <property type="molecule type" value="Genomic_DNA"/>
</dbReference>
<evidence type="ECO:0000256" key="1">
    <source>
        <dbReference type="SAM" id="MobiDB-lite"/>
    </source>
</evidence>
<accession>Q4SUD6</accession>
<dbReference type="AlphaFoldDB" id="Q4SUD6"/>
<feature type="region of interest" description="Disordered" evidence="1">
    <location>
        <begin position="44"/>
        <end position="67"/>
    </location>
</feature>
<evidence type="ECO:0000313" key="2">
    <source>
        <dbReference type="EMBL" id="CAF95746.1"/>
    </source>
</evidence>